<keyword evidence="2 7" id="KW-0812">Transmembrane</keyword>
<dbReference type="Pfam" id="PF11712">
    <property type="entry name" value="Vma12"/>
    <property type="match status" value="1"/>
</dbReference>
<evidence type="ECO:0000256" key="2">
    <source>
        <dbReference type="ARBA" id="ARBA00022692"/>
    </source>
</evidence>
<dbReference type="GeneID" id="98147766"/>
<evidence type="ECO:0000256" key="1">
    <source>
        <dbReference type="ARBA" id="ARBA00004477"/>
    </source>
</evidence>
<reference evidence="8 9" key="1">
    <citation type="submission" date="2024-07" db="EMBL/GenBank/DDBJ databases">
        <title>Section-level genome sequencing and comparative genomics of Aspergillus sections Usti and Cavernicolus.</title>
        <authorList>
            <consortium name="Lawrence Berkeley National Laboratory"/>
            <person name="Nybo J.L."/>
            <person name="Vesth T.C."/>
            <person name="Theobald S."/>
            <person name="Frisvad J.C."/>
            <person name="Larsen T.O."/>
            <person name="Kjaerboelling I."/>
            <person name="Rothschild-Mancinelli K."/>
            <person name="Lyhne E.K."/>
            <person name="Kogle M.E."/>
            <person name="Barry K."/>
            <person name="Clum A."/>
            <person name="Na H."/>
            <person name="Ledsgaard L."/>
            <person name="Lin J."/>
            <person name="Lipzen A."/>
            <person name="Kuo A."/>
            <person name="Riley R."/>
            <person name="Mondo S."/>
            <person name="Labutti K."/>
            <person name="Haridas S."/>
            <person name="Pangalinan J."/>
            <person name="Salamov A.A."/>
            <person name="Simmons B.A."/>
            <person name="Magnuson J.K."/>
            <person name="Chen J."/>
            <person name="Drula E."/>
            <person name="Henrissat B."/>
            <person name="Wiebenga A."/>
            <person name="Lubbers R.J."/>
            <person name="Gomes A.C."/>
            <person name="Macurrencykelacurrency M.R."/>
            <person name="Stajich J."/>
            <person name="Grigoriev I.V."/>
            <person name="Mortensen U.H."/>
            <person name="De Vries R.P."/>
            <person name="Baker S.E."/>
            <person name="Andersen M.R."/>
        </authorList>
    </citation>
    <scope>NUCLEOTIDE SEQUENCE [LARGE SCALE GENOMIC DNA]</scope>
    <source>
        <strain evidence="8 9">CBS 449.75</strain>
    </source>
</reference>
<dbReference type="PANTHER" id="PTHR31394:SF1">
    <property type="entry name" value="TRANSMEMBRANE PROTEIN 199"/>
    <property type="match status" value="1"/>
</dbReference>
<keyword evidence="3" id="KW-0256">Endoplasmic reticulum</keyword>
<evidence type="ECO:0000256" key="6">
    <source>
        <dbReference type="SAM" id="MobiDB-lite"/>
    </source>
</evidence>
<accession>A0ABR4LVV5</accession>
<proteinExistence type="predicted"/>
<keyword evidence="9" id="KW-1185">Reference proteome</keyword>
<gene>
    <name evidence="8" type="ORF">BJX67DRAFT_379976</name>
</gene>
<feature type="transmembrane region" description="Helical" evidence="7">
    <location>
        <begin position="164"/>
        <end position="183"/>
    </location>
</feature>
<feature type="compositionally biased region" description="Basic and acidic residues" evidence="6">
    <location>
        <begin position="316"/>
        <end position="339"/>
    </location>
</feature>
<evidence type="ECO:0000256" key="5">
    <source>
        <dbReference type="ARBA" id="ARBA00023136"/>
    </source>
</evidence>
<feature type="region of interest" description="Disordered" evidence="6">
    <location>
        <begin position="298"/>
        <end position="339"/>
    </location>
</feature>
<dbReference type="InterPro" id="IPR021013">
    <property type="entry name" value="ATPase_Vma12"/>
</dbReference>
<sequence>MVHLVATTPILSALEAIPQSVRGDLNIPETISLGNPITHEQIIRISRYFRDKSDSDAGTDRSYDLDSLLRGTKLYIPPPPPKPEPSPEYLALKARLLAAAESDAYNRMLHPNTSNLAANSNSNTPDIFTTSTPSLAALHDTKSSNWDADTGADADYRDPLTPSLVLNIFLSILITGFSVYFALTSFQTPEALISTISSAWSWSRPSGHAGGRRPSLHNKGGGGGGASEPVRVLLSIFVALAVGVAEVVIYAIYLGKIEKAREGEKKLKERKSVIGREEVRARPRVSEDSVPVPVGKNEEVIWGRGPNGGVRRRVREKWEGAKNGDEGEDQGDGKFDRAC</sequence>
<keyword evidence="5 7" id="KW-0472">Membrane</keyword>
<evidence type="ECO:0000313" key="8">
    <source>
        <dbReference type="EMBL" id="KAL2868605.1"/>
    </source>
</evidence>
<organism evidence="8 9">
    <name type="scientific">Aspergillus lucknowensis</name>
    <dbReference type="NCBI Taxonomy" id="176173"/>
    <lineage>
        <taxon>Eukaryota</taxon>
        <taxon>Fungi</taxon>
        <taxon>Dikarya</taxon>
        <taxon>Ascomycota</taxon>
        <taxon>Pezizomycotina</taxon>
        <taxon>Eurotiomycetes</taxon>
        <taxon>Eurotiomycetidae</taxon>
        <taxon>Eurotiales</taxon>
        <taxon>Aspergillaceae</taxon>
        <taxon>Aspergillus</taxon>
        <taxon>Aspergillus subgen. Nidulantes</taxon>
    </lineage>
</organism>
<feature type="region of interest" description="Disordered" evidence="6">
    <location>
        <begin position="202"/>
        <end position="224"/>
    </location>
</feature>
<protein>
    <submittedName>
        <fullName evidence="8">Endoplasmic reticulum-based factor for assembly of V-ATPase-domain-containing protein</fullName>
    </submittedName>
</protein>
<feature type="transmembrane region" description="Helical" evidence="7">
    <location>
        <begin position="232"/>
        <end position="255"/>
    </location>
</feature>
<evidence type="ECO:0000313" key="9">
    <source>
        <dbReference type="Proteomes" id="UP001610432"/>
    </source>
</evidence>
<comment type="caution">
    <text evidence="8">The sequence shown here is derived from an EMBL/GenBank/DDBJ whole genome shotgun (WGS) entry which is preliminary data.</text>
</comment>
<dbReference type="PANTHER" id="PTHR31394">
    <property type="entry name" value="TRANSMEMBRANE PROTEIN 199"/>
    <property type="match status" value="1"/>
</dbReference>
<dbReference type="EMBL" id="JBFXLQ010000013">
    <property type="protein sequence ID" value="KAL2868605.1"/>
    <property type="molecule type" value="Genomic_DNA"/>
</dbReference>
<dbReference type="Proteomes" id="UP001610432">
    <property type="component" value="Unassembled WGS sequence"/>
</dbReference>
<name>A0ABR4LVV5_9EURO</name>
<evidence type="ECO:0000256" key="3">
    <source>
        <dbReference type="ARBA" id="ARBA00022824"/>
    </source>
</evidence>
<keyword evidence="4 7" id="KW-1133">Transmembrane helix</keyword>
<evidence type="ECO:0000256" key="7">
    <source>
        <dbReference type="SAM" id="Phobius"/>
    </source>
</evidence>
<evidence type="ECO:0000256" key="4">
    <source>
        <dbReference type="ARBA" id="ARBA00022989"/>
    </source>
</evidence>
<comment type="subcellular location">
    <subcellularLocation>
        <location evidence="1">Endoplasmic reticulum membrane</location>
        <topology evidence="1">Multi-pass membrane protein</topology>
    </subcellularLocation>
</comment>
<dbReference type="RefSeq" id="XP_070887584.1">
    <property type="nucleotide sequence ID" value="XM_071032694.1"/>
</dbReference>